<dbReference type="RefSeq" id="WP_275615007.1">
    <property type="nucleotide sequence ID" value="NZ_JARFVB010000003.1"/>
</dbReference>
<accession>A0ABT5XX93</accession>
<dbReference type="Proteomes" id="UP001221366">
    <property type="component" value="Unassembled WGS sequence"/>
</dbReference>
<organism evidence="1 2">
    <name type="scientific">Flagellimonas yonaguniensis</name>
    <dbReference type="NCBI Taxonomy" id="3031325"/>
    <lineage>
        <taxon>Bacteria</taxon>
        <taxon>Pseudomonadati</taxon>
        <taxon>Bacteroidota</taxon>
        <taxon>Flavobacteriia</taxon>
        <taxon>Flavobacteriales</taxon>
        <taxon>Flavobacteriaceae</taxon>
        <taxon>Flagellimonas</taxon>
    </lineage>
</organism>
<proteinExistence type="predicted"/>
<dbReference type="SUPFAM" id="SSF81593">
    <property type="entry name" value="Nucleotidyltransferase substrate binding subunit/domain"/>
    <property type="match status" value="1"/>
</dbReference>
<dbReference type="Gene3D" id="1.20.120.330">
    <property type="entry name" value="Nucleotidyltransferases domain 2"/>
    <property type="match status" value="1"/>
</dbReference>
<dbReference type="EMBL" id="JARFVB010000003">
    <property type="protein sequence ID" value="MDF0715754.1"/>
    <property type="molecule type" value="Genomic_DNA"/>
</dbReference>
<keyword evidence="2" id="KW-1185">Reference proteome</keyword>
<protein>
    <submittedName>
        <fullName evidence="1">Nucleotidyltransferase substrate binding protein</fullName>
    </submittedName>
</protein>
<comment type="caution">
    <text evidence="1">The sequence shown here is derived from an EMBL/GenBank/DDBJ whole genome shotgun (WGS) entry which is preliminary data.</text>
</comment>
<dbReference type="Pfam" id="PF08780">
    <property type="entry name" value="NTase_sub_bind"/>
    <property type="match status" value="1"/>
</dbReference>
<evidence type="ECO:0000313" key="1">
    <source>
        <dbReference type="EMBL" id="MDF0715754.1"/>
    </source>
</evidence>
<reference evidence="1 2" key="1">
    <citation type="submission" date="2023-03" db="EMBL/GenBank/DDBJ databases">
        <title>Muricauda XX sp. nov. and Muricauda XXX sp. nov., two novel species isolated from Okinawa Trough.</title>
        <authorList>
            <person name="Cao W."/>
            <person name="Deng X."/>
        </authorList>
    </citation>
    <scope>NUCLEOTIDE SEQUENCE [LARGE SCALE GENOMIC DNA]</scope>
    <source>
        <strain evidence="1 2">334s03</strain>
    </source>
</reference>
<gene>
    <name evidence="1" type="ORF">PY092_06315</name>
</gene>
<sequence>MSSKRKLTDSLKNLRKATDKLERALKIPVDRELVMEGTVQRYEITVELVWKTLQRALQYEGVYPKTPRWKRRT</sequence>
<dbReference type="InterPro" id="IPR010235">
    <property type="entry name" value="HepT"/>
</dbReference>
<name>A0ABT5XX93_9FLAO</name>
<evidence type="ECO:0000313" key="2">
    <source>
        <dbReference type="Proteomes" id="UP001221366"/>
    </source>
</evidence>